<dbReference type="EMBL" id="JANJYJ010000002">
    <property type="protein sequence ID" value="KAK3225380.1"/>
    <property type="molecule type" value="Genomic_DNA"/>
</dbReference>
<dbReference type="InterPro" id="IPR052929">
    <property type="entry name" value="RNase_H-like_EbsB-rel"/>
</dbReference>
<keyword evidence="3" id="KW-1185">Reference proteome</keyword>
<sequence>MNRGLPNDCVCPGSERSFETTIHAVWGCVRLKPLRKECGFMEGFHWKQFMHFREFFISCINCLHADQLALLCIILWRVWFLRNQIVHSNKKGDVHGVVNWSRAFLMKYQGAIASCVLREAPVQQMSVRWNPPTGDMYKVNVDASSFTVLNSLETRVWCQAEIESDTLGVVNLINGKETPLADIGILLCDISDLLCSVPIVVVSFVSRKANMVAHTLAKMGLTSSDDQFWLENYPPDVESCVLADMPG</sequence>
<dbReference type="Pfam" id="PF13456">
    <property type="entry name" value="RVT_3"/>
    <property type="match status" value="1"/>
</dbReference>
<gene>
    <name evidence="2" type="ORF">Dsin_005242</name>
</gene>
<proteinExistence type="predicted"/>
<reference evidence="2" key="1">
    <citation type="journal article" date="2023" name="Plant J.">
        <title>Genome sequences and population genomics provide insights into the demographic history, inbreeding, and mutation load of two 'living fossil' tree species of Dipteronia.</title>
        <authorList>
            <person name="Feng Y."/>
            <person name="Comes H.P."/>
            <person name="Chen J."/>
            <person name="Zhu S."/>
            <person name="Lu R."/>
            <person name="Zhang X."/>
            <person name="Li P."/>
            <person name="Qiu J."/>
            <person name="Olsen K.M."/>
            <person name="Qiu Y."/>
        </authorList>
    </citation>
    <scope>NUCLEOTIDE SEQUENCE</scope>
    <source>
        <strain evidence="2">NBL</strain>
    </source>
</reference>
<dbReference type="Proteomes" id="UP001281410">
    <property type="component" value="Unassembled WGS sequence"/>
</dbReference>
<evidence type="ECO:0000313" key="2">
    <source>
        <dbReference type="EMBL" id="KAK3225380.1"/>
    </source>
</evidence>
<accession>A0AAE0AX04</accession>
<name>A0AAE0AX04_9ROSI</name>
<comment type="caution">
    <text evidence="2">The sequence shown here is derived from an EMBL/GenBank/DDBJ whole genome shotgun (WGS) entry which is preliminary data.</text>
</comment>
<dbReference type="InterPro" id="IPR002156">
    <property type="entry name" value="RNaseH_domain"/>
</dbReference>
<dbReference type="GO" id="GO:0003676">
    <property type="term" value="F:nucleic acid binding"/>
    <property type="evidence" value="ECO:0007669"/>
    <property type="project" value="InterPro"/>
</dbReference>
<feature type="domain" description="RNase H type-1" evidence="1">
    <location>
        <begin position="159"/>
        <end position="219"/>
    </location>
</feature>
<protein>
    <recommendedName>
        <fullName evidence="1">RNase H type-1 domain-containing protein</fullName>
    </recommendedName>
</protein>
<organism evidence="2 3">
    <name type="scientific">Dipteronia sinensis</name>
    <dbReference type="NCBI Taxonomy" id="43782"/>
    <lineage>
        <taxon>Eukaryota</taxon>
        <taxon>Viridiplantae</taxon>
        <taxon>Streptophyta</taxon>
        <taxon>Embryophyta</taxon>
        <taxon>Tracheophyta</taxon>
        <taxon>Spermatophyta</taxon>
        <taxon>Magnoliopsida</taxon>
        <taxon>eudicotyledons</taxon>
        <taxon>Gunneridae</taxon>
        <taxon>Pentapetalae</taxon>
        <taxon>rosids</taxon>
        <taxon>malvids</taxon>
        <taxon>Sapindales</taxon>
        <taxon>Sapindaceae</taxon>
        <taxon>Hippocastanoideae</taxon>
        <taxon>Acereae</taxon>
        <taxon>Dipteronia</taxon>
    </lineage>
</organism>
<dbReference type="PANTHER" id="PTHR47074:SF11">
    <property type="entry name" value="REVERSE TRANSCRIPTASE-LIKE PROTEIN"/>
    <property type="match status" value="1"/>
</dbReference>
<evidence type="ECO:0000259" key="1">
    <source>
        <dbReference type="Pfam" id="PF13456"/>
    </source>
</evidence>
<evidence type="ECO:0000313" key="3">
    <source>
        <dbReference type="Proteomes" id="UP001281410"/>
    </source>
</evidence>
<dbReference type="AlphaFoldDB" id="A0AAE0AX04"/>
<dbReference type="GO" id="GO:0004523">
    <property type="term" value="F:RNA-DNA hybrid ribonuclease activity"/>
    <property type="evidence" value="ECO:0007669"/>
    <property type="project" value="InterPro"/>
</dbReference>
<dbReference type="PANTHER" id="PTHR47074">
    <property type="entry name" value="BNAC02G40300D PROTEIN"/>
    <property type="match status" value="1"/>
</dbReference>